<dbReference type="AlphaFoldDB" id="A0A367GS22"/>
<keyword evidence="3" id="KW-1185">Reference proteome</keyword>
<evidence type="ECO:0000313" key="2">
    <source>
        <dbReference type="EMBL" id="RCH56237.1"/>
    </source>
</evidence>
<comment type="caution">
    <text evidence="2">The sequence shown here is derived from an EMBL/GenBank/DDBJ whole genome shotgun (WGS) entry which is preliminary data.</text>
</comment>
<dbReference type="Proteomes" id="UP000253209">
    <property type="component" value="Unassembled WGS sequence"/>
</dbReference>
<dbReference type="RefSeq" id="WP_114004274.1">
    <property type="nucleotide sequence ID" value="NZ_QGDC01000002.1"/>
</dbReference>
<evidence type="ECO:0000313" key="3">
    <source>
        <dbReference type="Proteomes" id="UP000253209"/>
    </source>
</evidence>
<dbReference type="InterPro" id="IPR027823">
    <property type="entry name" value="DUF4468"/>
</dbReference>
<accession>A0A367GS22</accession>
<reference evidence="2 3" key="1">
    <citation type="submission" date="2018-05" db="EMBL/GenBank/DDBJ databases">
        <title>Mucilaginibacter hurinus sp. nov., isolated from briquette warehouse soil.</title>
        <authorList>
            <person name="Choi L."/>
        </authorList>
    </citation>
    <scope>NUCLEOTIDE SEQUENCE [LARGE SCALE GENOMIC DNA]</scope>
    <source>
        <strain evidence="2 3">ZR32</strain>
    </source>
</reference>
<dbReference type="OrthoDB" id="894059at2"/>
<dbReference type="EMBL" id="QGDC01000002">
    <property type="protein sequence ID" value="RCH56237.1"/>
    <property type="molecule type" value="Genomic_DNA"/>
</dbReference>
<proteinExistence type="predicted"/>
<sequence length="181" mass="20616">MSLVIGIVFPLTIQAQTIDKSLELPVKDSIITFEKVVNVDSTITKDQLFNAAMAWASAETTKVIKLSNPVTNQVGGWGTARIYTGTFSNTIVDVLYLFVIKAQNGRYQITLSDFTRTVSDGREFSLELKNYYRVDKAYIGLRNGSPQYDSKKEKTFFRYLNQHAVKTLVSFENFIEKYLRK</sequence>
<protein>
    <recommendedName>
        <fullName evidence="1">DUF4468 domain-containing protein</fullName>
    </recommendedName>
</protein>
<dbReference type="Pfam" id="PF14730">
    <property type="entry name" value="DUF4468"/>
    <property type="match status" value="1"/>
</dbReference>
<organism evidence="2 3">
    <name type="scientific">Mucilaginibacter hurinus</name>
    <dbReference type="NCBI Taxonomy" id="2201324"/>
    <lineage>
        <taxon>Bacteria</taxon>
        <taxon>Pseudomonadati</taxon>
        <taxon>Bacteroidota</taxon>
        <taxon>Sphingobacteriia</taxon>
        <taxon>Sphingobacteriales</taxon>
        <taxon>Sphingobacteriaceae</taxon>
        <taxon>Mucilaginibacter</taxon>
    </lineage>
</organism>
<gene>
    <name evidence="2" type="ORF">DJ568_05755</name>
</gene>
<feature type="domain" description="DUF4468" evidence="1">
    <location>
        <begin position="33"/>
        <end position="115"/>
    </location>
</feature>
<name>A0A367GS22_9SPHI</name>
<evidence type="ECO:0000259" key="1">
    <source>
        <dbReference type="Pfam" id="PF14730"/>
    </source>
</evidence>
<dbReference type="Gene3D" id="3.30.530.80">
    <property type="match status" value="1"/>
</dbReference>